<feature type="domain" description="Ice-binding protein C-terminal" evidence="2">
    <location>
        <begin position="132"/>
        <end position="156"/>
    </location>
</feature>
<evidence type="ECO:0000256" key="1">
    <source>
        <dbReference type="SAM" id="SignalP"/>
    </source>
</evidence>
<evidence type="ECO:0000259" key="2">
    <source>
        <dbReference type="Pfam" id="PF07589"/>
    </source>
</evidence>
<dbReference type="NCBIfam" id="NF038126">
    <property type="entry name" value="PEP_CTERM_FxDxF"/>
    <property type="match status" value="1"/>
</dbReference>
<organism evidence="3 4">
    <name type="scientific">Leptothrix cholodnii (strain ATCC 51168 / LMG 8142 / SP-6)</name>
    <name type="common">Leptothrix discophora (strain SP-6)</name>
    <dbReference type="NCBI Taxonomy" id="395495"/>
    <lineage>
        <taxon>Bacteria</taxon>
        <taxon>Pseudomonadati</taxon>
        <taxon>Pseudomonadota</taxon>
        <taxon>Betaproteobacteria</taxon>
        <taxon>Burkholderiales</taxon>
        <taxon>Sphaerotilaceae</taxon>
        <taxon>Leptothrix</taxon>
    </lineage>
</organism>
<accession>B1Y481</accession>
<dbReference type="AlphaFoldDB" id="B1Y481"/>
<dbReference type="NCBIfam" id="TIGR02595">
    <property type="entry name" value="PEP_CTERM"/>
    <property type="match status" value="1"/>
</dbReference>
<feature type="chain" id="PRO_5002773005" description="Ice-binding protein C-terminal domain-containing protein" evidence="1">
    <location>
        <begin position="24"/>
        <end position="160"/>
    </location>
</feature>
<keyword evidence="1" id="KW-0732">Signal</keyword>
<reference evidence="3 4" key="1">
    <citation type="submission" date="2008-03" db="EMBL/GenBank/DDBJ databases">
        <title>Complete sequence of Leptothrix cholodnii SP-6.</title>
        <authorList>
            <consortium name="US DOE Joint Genome Institute"/>
            <person name="Copeland A."/>
            <person name="Lucas S."/>
            <person name="Lapidus A."/>
            <person name="Glavina del Rio T."/>
            <person name="Dalin E."/>
            <person name="Tice H."/>
            <person name="Bruce D."/>
            <person name="Goodwin L."/>
            <person name="Pitluck S."/>
            <person name="Chertkov O."/>
            <person name="Brettin T."/>
            <person name="Detter J.C."/>
            <person name="Han C."/>
            <person name="Kuske C.R."/>
            <person name="Schmutz J."/>
            <person name="Larimer F."/>
            <person name="Land M."/>
            <person name="Hauser L."/>
            <person name="Kyrpides N."/>
            <person name="Lykidis A."/>
            <person name="Emerson D."/>
            <person name="Richardson P."/>
        </authorList>
    </citation>
    <scope>NUCLEOTIDE SEQUENCE [LARGE SCALE GENOMIC DNA]</scope>
    <source>
        <strain evidence="4">ATCC 51168 / LMG 8142 / SP-6</strain>
    </source>
</reference>
<dbReference type="STRING" id="395495.Lcho_2338"/>
<proteinExistence type="predicted"/>
<feature type="signal peptide" evidence="1">
    <location>
        <begin position="1"/>
        <end position="23"/>
    </location>
</feature>
<dbReference type="InterPro" id="IPR013424">
    <property type="entry name" value="Ice-binding_C"/>
</dbReference>
<dbReference type="Proteomes" id="UP000001693">
    <property type="component" value="Chromosome"/>
</dbReference>
<evidence type="ECO:0000313" key="4">
    <source>
        <dbReference type="Proteomes" id="UP000001693"/>
    </source>
</evidence>
<dbReference type="Pfam" id="PF07589">
    <property type="entry name" value="PEP-CTERM"/>
    <property type="match status" value="1"/>
</dbReference>
<sequence precursor="true">MHLMKKLALAAVLATGAASSAMAADTNVAIDLGGSFTALLEQITIGSLSNVTGHLNFASGNYILGPFSLMLADPGSNVTVDFGSAGSVLATPTGYSFAFNNVAAGTYLLSATGNNAFGATAVNATYTVTAAPVPEPETYAMLMAGLGVVGFMARRKKKVA</sequence>
<dbReference type="HOGENOM" id="CLU_1508913_0_0_4"/>
<dbReference type="KEGG" id="lch:Lcho_2338"/>
<protein>
    <recommendedName>
        <fullName evidence="2">Ice-binding protein C-terminal domain-containing protein</fullName>
    </recommendedName>
</protein>
<gene>
    <name evidence="3" type="ordered locus">Lcho_2338</name>
</gene>
<keyword evidence="4" id="KW-1185">Reference proteome</keyword>
<name>B1Y481_LEPCP</name>
<dbReference type="EMBL" id="CP001013">
    <property type="protein sequence ID" value="ACB34603.1"/>
    <property type="molecule type" value="Genomic_DNA"/>
</dbReference>
<evidence type="ECO:0000313" key="3">
    <source>
        <dbReference type="EMBL" id="ACB34603.1"/>
    </source>
</evidence>